<dbReference type="SUPFAM" id="SSF88659">
    <property type="entry name" value="Sigma3 and sigma4 domains of RNA polymerase sigma factors"/>
    <property type="match status" value="1"/>
</dbReference>
<evidence type="ECO:0000256" key="4">
    <source>
        <dbReference type="ARBA" id="ARBA00023163"/>
    </source>
</evidence>
<accession>A0A927B5K3</accession>
<evidence type="ECO:0000259" key="5">
    <source>
        <dbReference type="SMART" id="SM00421"/>
    </source>
</evidence>
<comment type="similarity">
    <text evidence="1">Belongs to the sigma-70 factor family. ECF subfamily.</text>
</comment>
<gene>
    <name evidence="6" type="ORF">IC230_23070</name>
</gene>
<dbReference type="InterPro" id="IPR013249">
    <property type="entry name" value="RNA_pol_sigma70_r4_t2"/>
</dbReference>
<evidence type="ECO:0000313" key="6">
    <source>
        <dbReference type="EMBL" id="MBD2755804.1"/>
    </source>
</evidence>
<dbReference type="AlphaFoldDB" id="A0A927B5K3"/>
<dbReference type="SMART" id="SM00421">
    <property type="entry name" value="HTH_LUXR"/>
    <property type="match status" value="1"/>
</dbReference>
<dbReference type="Pfam" id="PF08281">
    <property type="entry name" value="Sigma70_r4_2"/>
    <property type="match status" value="1"/>
</dbReference>
<dbReference type="InterPro" id="IPR014327">
    <property type="entry name" value="RNA_pol_sigma70_bacteroid"/>
</dbReference>
<dbReference type="NCBIfam" id="TIGR02985">
    <property type="entry name" value="Sig70_bacteroi1"/>
    <property type="match status" value="1"/>
</dbReference>
<organism evidence="6 7">
    <name type="scientific">Spirosoma validum</name>
    <dbReference type="NCBI Taxonomy" id="2771355"/>
    <lineage>
        <taxon>Bacteria</taxon>
        <taxon>Pseudomonadati</taxon>
        <taxon>Bacteroidota</taxon>
        <taxon>Cytophagia</taxon>
        <taxon>Cytophagales</taxon>
        <taxon>Cytophagaceae</taxon>
        <taxon>Spirosoma</taxon>
    </lineage>
</organism>
<reference evidence="6" key="1">
    <citation type="submission" date="2020-09" db="EMBL/GenBank/DDBJ databases">
        <authorList>
            <person name="Kim M.K."/>
        </authorList>
    </citation>
    <scope>NUCLEOTIDE SEQUENCE</scope>
    <source>
        <strain evidence="6">BT704</strain>
    </source>
</reference>
<evidence type="ECO:0000256" key="2">
    <source>
        <dbReference type="ARBA" id="ARBA00023015"/>
    </source>
</evidence>
<dbReference type="InterPro" id="IPR013324">
    <property type="entry name" value="RNA_pol_sigma_r3/r4-like"/>
</dbReference>
<dbReference type="InterPro" id="IPR000792">
    <property type="entry name" value="Tscrpt_reg_LuxR_C"/>
</dbReference>
<keyword evidence="7" id="KW-1185">Reference proteome</keyword>
<dbReference type="Pfam" id="PF04542">
    <property type="entry name" value="Sigma70_r2"/>
    <property type="match status" value="1"/>
</dbReference>
<dbReference type="InterPro" id="IPR036388">
    <property type="entry name" value="WH-like_DNA-bd_sf"/>
</dbReference>
<dbReference type="Gene3D" id="1.10.10.10">
    <property type="entry name" value="Winged helix-like DNA-binding domain superfamily/Winged helix DNA-binding domain"/>
    <property type="match status" value="1"/>
</dbReference>
<dbReference type="PRINTS" id="PR00038">
    <property type="entry name" value="HTHLUXR"/>
</dbReference>
<dbReference type="InterPro" id="IPR014284">
    <property type="entry name" value="RNA_pol_sigma-70_dom"/>
</dbReference>
<keyword evidence="3" id="KW-0731">Sigma factor</keyword>
<dbReference type="GO" id="GO:0006352">
    <property type="term" value="P:DNA-templated transcription initiation"/>
    <property type="evidence" value="ECO:0007669"/>
    <property type="project" value="InterPro"/>
</dbReference>
<dbReference type="Proteomes" id="UP000653797">
    <property type="component" value="Unassembled WGS sequence"/>
</dbReference>
<dbReference type="InterPro" id="IPR039425">
    <property type="entry name" value="RNA_pol_sigma-70-like"/>
</dbReference>
<dbReference type="SUPFAM" id="SSF88946">
    <property type="entry name" value="Sigma2 domain of RNA polymerase sigma factors"/>
    <property type="match status" value="1"/>
</dbReference>
<dbReference type="PANTHER" id="PTHR43133">
    <property type="entry name" value="RNA POLYMERASE ECF-TYPE SIGMA FACTO"/>
    <property type="match status" value="1"/>
</dbReference>
<keyword evidence="4" id="KW-0804">Transcription</keyword>
<dbReference type="InterPro" id="IPR013325">
    <property type="entry name" value="RNA_pol_sigma_r2"/>
</dbReference>
<evidence type="ECO:0000256" key="3">
    <source>
        <dbReference type="ARBA" id="ARBA00023082"/>
    </source>
</evidence>
<dbReference type="EMBL" id="JACXAA010000009">
    <property type="protein sequence ID" value="MBD2755804.1"/>
    <property type="molecule type" value="Genomic_DNA"/>
</dbReference>
<dbReference type="InterPro" id="IPR007627">
    <property type="entry name" value="RNA_pol_sigma70_r2"/>
</dbReference>
<evidence type="ECO:0000313" key="7">
    <source>
        <dbReference type="Proteomes" id="UP000653797"/>
    </source>
</evidence>
<proteinExistence type="inferred from homology"/>
<dbReference type="GO" id="GO:0016987">
    <property type="term" value="F:sigma factor activity"/>
    <property type="evidence" value="ECO:0007669"/>
    <property type="project" value="UniProtKB-KW"/>
</dbReference>
<name>A0A927B5K3_9BACT</name>
<keyword evidence="2" id="KW-0805">Transcription regulation</keyword>
<evidence type="ECO:0000256" key="1">
    <source>
        <dbReference type="ARBA" id="ARBA00010641"/>
    </source>
</evidence>
<protein>
    <submittedName>
        <fullName evidence="6">RNA polymerase sigma-70 factor</fullName>
    </submittedName>
</protein>
<dbReference type="NCBIfam" id="TIGR02937">
    <property type="entry name" value="sigma70-ECF"/>
    <property type="match status" value="1"/>
</dbReference>
<dbReference type="GO" id="GO:0003677">
    <property type="term" value="F:DNA binding"/>
    <property type="evidence" value="ECO:0007669"/>
    <property type="project" value="InterPro"/>
</dbReference>
<sequence length="196" mass="23267">MSETSTTYSDTDTFGPTSAVNDEKAFAELYDCYFRLLFNYTFSKVNDRFAAQEIVQELFISIWKQRHTNAIQVSRAYLFASAKNLIISHYRKEYTRQHYYGQWETQREQFTESTDQPLLTSDLQQRYEQGLQLLPPKCKEVFVSSRKGHSNREIAQQLTISEKTVEQHITKALRLLKDYLREHYAYALVYLFTFFD</sequence>
<comment type="caution">
    <text evidence="6">The sequence shown here is derived from an EMBL/GenBank/DDBJ whole genome shotgun (WGS) entry which is preliminary data.</text>
</comment>
<dbReference type="Gene3D" id="1.10.1740.10">
    <property type="match status" value="1"/>
</dbReference>
<dbReference type="PANTHER" id="PTHR43133:SF46">
    <property type="entry name" value="RNA POLYMERASE SIGMA-70 FACTOR ECF SUBFAMILY"/>
    <property type="match status" value="1"/>
</dbReference>
<feature type="domain" description="HTH luxR-type" evidence="5">
    <location>
        <begin position="131"/>
        <end position="188"/>
    </location>
</feature>
<dbReference type="RefSeq" id="WP_191041419.1">
    <property type="nucleotide sequence ID" value="NZ_JACXAA010000009.1"/>
</dbReference>